<protein>
    <submittedName>
        <fullName evidence="2">Uncharacterized protein</fullName>
    </submittedName>
</protein>
<evidence type="ECO:0000313" key="2">
    <source>
        <dbReference type="EMBL" id="KAF8468578.1"/>
    </source>
</evidence>
<organism evidence="2 3">
    <name type="scientific">Russula ochroleuca</name>
    <dbReference type="NCBI Taxonomy" id="152965"/>
    <lineage>
        <taxon>Eukaryota</taxon>
        <taxon>Fungi</taxon>
        <taxon>Dikarya</taxon>
        <taxon>Basidiomycota</taxon>
        <taxon>Agaricomycotina</taxon>
        <taxon>Agaricomycetes</taxon>
        <taxon>Russulales</taxon>
        <taxon>Russulaceae</taxon>
        <taxon>Russula</taxon>
    </lineage>
</organism>
<evidence type="ECO:0000256" key="1">
    <source>
        <dbReference type="SAM" id="MobiDB-lite"/>
    </source>
</evidence>
<reference evidence="2" key="2">
    <citation type="journal article" date="2020" name="Nat. Commun.">
        <title>Large-scale genome sequencing of mycorrhizal fungi provides insights into the early evolution of symbiotic traits.</title>
        <authorList>
            <person name="Miyauchi S."/>
            <person name="Kiss E."/>
            <person name="Kuo A."/>
            <person name="Drula E."/>
            <person name="Kohler A."/>
            <person name="Sanchez-Garcia M."/>
            <person name="Morin E."/>
            <person name="Andreopoulos B."/>
            <person name="Barry K.W."/>
            <person name="Bonito G."/>
            <person name="Buee M."/>
            <person name="Carver A."/>
            <person name="Chen C."/>
            <person name="Cichocki N."/>
            <person name="Clum A."/>
            <person name="Culley D."/>
            <person name="Crous P.W."/>
            <person name="Fauchery L."/>
            <person name="Girlanda M."/>
            <person name="Hayes R.D."/>
            <person name="Keri Z."/>
            <person name="LaButti K."/>
            <person name="Lipzen A."/>
            <person name="Lombard V."/>
            <person name="Magnuson J."/>
            <person name="Maillard F."/>
            <person name="Murat C."/>
            <person name="Nolan M."/>
            <person name="Ohm R.A."/>
            <person name="Pangilinan J."/>
            <person name="Pereira M.F."/>
            <person name="Perotto S."/>
            <person name="Peter M."/>
            <person name="Pfister S."/>
            <person name="Riley R."/>
            <person name="Sitrit Y."/>
            <person name="Stielow J.B."/>
            <person name="Szollosi G."/>
            <person name="Zifcakova L."/>
            <person name="Stursova M."/>
            <person name="Spatafora J.W."/>
            <person name="Tedersoo L."/>
            <person name="Vaario L.M."/>
            <person name="Yamada A."/>
            <person name="Yan M."/>
            <person name="Wang P."/>
            <person name="Xu J."/>
            <person name="Bruns T."/>
            <person name="Baldrian P."/>
            <person name="Vilgalys R."/>
            <person name="Dunand C."/>
            <person name="Henrissat B."/>
            <person name="Grigoriev I.V."/>
            <person name="Hibbett D."/>
            <person name="Nagy L.G."/>
            <person name="Martin F.M."/>
        </authorList>
    </citation>
    <scope>NUCLEOTIDE SEQUENCE</scope>
    <source>
        <strain evidence="2">Prilba</strain>
    </source>
</reference>
<accession>A0A9P5MLQ7</accession>
<gene>
    <name evidence="2" type="ORF">DFH94DRAFT_280555</name>
</gene>
<feature type="region of interest" description="Disordered" evidence="1">
    <location>
        <begin position="1"/>
        <end position="32"/>
    </location>
</feature>
<proteinExistence type="predicted"/>
<evidence type="ECO:0000313" key="3">
    <source>
        <dbReference type="Proteomes" id="UP000759537"/>
    </source>
</evidence>
<comment type="caution">
    <text evidence="2">The sequence shown here is derived from an EMBL/GenBank/DDBJ whole genome shotgun (WGS) entry which is preliminary data.</text>
</comment>
<keyword evidence="3" id="KW-1185">Reference proteome</keyword>
<dbReference type="Proteomes" id="UP000759537">
    <property type="component" value="Unassembled WGS sequence"/>
</dbReference>
<dbReference type="EMBL" id="WHVB01000031">
    <property type="protein sequence ID" value="KAF8468578.1"/>
    <property type="molecule type" value="Genomic_DNA"/>
</dbReference>
<reference evidence="2" key="1">
    <citation type="submission" date="2019-10" db="EMBL/GenBank/DDBJ databases">
        <authorList>
            <consortium name="DOE Joint Genome Institute"/>
            <person name="Kuo A."/>
            <person name="Miyauchi S."/>
            <person name="Kiss E."/>
            <person name="Drula E."/>
            <person name="Kohler A."/>
            <person name="Sanchez-Garcia M."/>
            <person name="Andreopoulos B."/>
            <person name="Barry K.W."/>
            <person name="Bonito G."/>
            <person name="Buee M."/>
            <person name="Carver A."/>
            <person name="Chen C."/>
            <person name="Cichocki N."/>
            <person name="Clum A."/>
            <person name="Culley D."/>
            <person name="Crous P.W."/>
            <person name="Fauchery L."/>
            <person name="Girlanda M."/>
            <person name="Hayes R."/>
            <person name="Keri Z."/>
            <person name="LaButti K."/>
            <person name="Lipzen A."/>
            <person name="Lombard V."/>
            <person name="Magnuson J."/>
            <person name="Maillard F."/>
            <person name="Morin E."/>
            <person name="Murat C."/>
            <person name="Nolan M."/>
            <person name="Ohm R."/>
            <person name="Pangilinan J."/>
            <person name="Pereira M."/>
            <person name="Perotto S."/>
            <person name="Peter M."/>
            <person name="Riley R."/>
            <person name="Sitrit Y."/>
            <person name="Stielow B."/>
            <person name="Szollosi G."/>
            <person name="Zifcakova L."/>
            <person name="Stursova M."/>
            <person name="Spatafora J.W."/>
            <person name="Tedersoo L."/>
            <person name="Vaario L.-M."/>
            <person name="Yamada A."/>
            <person name="Yan M."/>
            <person name="Wang P."/>
            <person name="Xu J."/>
            <person name="Bruns T."/>
            <person name="Baldrian P."/>
            <person name="Vilgalys R."/>
            <person name="Henrissat B."/>
            <person name="Grigoriev I.V."/>
            <person name="Hibbett D."/>
            <person name="Nagy L.G."/>
            <person name="Martin F.M."/>
        </authorList>
    </citation>
    <scope>NUCLEOTIDE SEQUENCE</scope>
    <source>
        <strain evidence="2">Prilba</strain>
    </source>
</reference>
<sequence length="507" mass="58300">MSYVGPSTSSPQPTERIGQTTTSGNAQPQSPHTTSIHILDDDSLLNIFYLYRPIFLGEDDDENARLKGGKRPWVGECWWYKLAHVCQRWRNLIFGLASYLGLFLVCTKGMPVTEMLAHSPSLPLVVDYSEKYYGMTVEDEEGTILALRQRDRVRRIRLDMSVGNLQKLVVAIEQEYSMLEYLIVWHLTILDEMTILALPETLEAPRLRHLVLVGFNLPIGSQLFTTSVRLVTLYLVMESPSTYFHPNTLLQWLSFMPQLEVLMISFLLAVPNQDAERQLTHPPVMTPVTLPNFRFFWFQGHSSYIEALVHRITPCPEKLQFYFSNEITFSLPRLVQFINTAENLKFDSVKFKFFEWQVSMAVYPCGEAEMCGLSMTVGDWDVDWQASTITQIFNSFSQIFSAVERLALELVVEDSRSFEEYEHNGSDRVEWHRLFSWFRNVKSLRIDNVFVKGVSRCLELDDGEPSLGLLPELQELAYSRSSKTGDAFTSFIDARQKAGRPVALTRY</sequence>
<name>A0A9P5MLQ7_9AGAM</name>
<dbReference type="AlphaFoldDB" id="A0A9P5MLQ7"/>